<evidence type="ECO:0000259" key="3">
    <source>
        <dbReference type="Pfam" id="PF13088"/>
    </source>
</evidence>
<dbReference type="PANTHER" id="PTHR43752">
    <property type="entry name" value="BNR/ASP-BOX REPEAT FAMILY PROTEIN"/>
    <property type="match status" value="1"/>
</dbReference>
<dbReference type="GeneID" id="19010934"/>
<reference evidence="4 5" key="1">
    <citation type="submission" date="2011-10" db="EMBL/GenBank/DDBJ databases">
        <authorList>
            <person name="Genoscope - CEA"/>
        </authorList>
    </citation>
    <scope>NUCLEOTIDE SEQUENCE [LARGE SCALE GENOMIC DNA]</scope>
    <source>
        <strain evidence="4 5">RCC 1105</strain>
    </source>
</reference>
<dbReference type="RefSeq" id="XP_007508281.1">
    <property type="nucleotide sequence ID" value="XM_007508219.1"/>
</dbReference>
<protein>
    <submittedName>
        <fullName evidence="4">Cytoplasmic protein</fullName>
    </submittedName>
</protein>
<dbReference type="AlphaFoldDB" id="K8F6E7"/>
<dbReference type="Gene3D" id="2.120.10.10">
    <property type="match status" value="1"/>
</dbReference>
<dbReference type="InterPro" id="IPR011040">
    <property type="entry name" value="Sialidase"/>
</dbReference>
<dbReference type="eggNOG" id="ENOG502QTE2">
    <property type="taxonomic scope" value="Eukaryota"/>
</dbReference>
<dbReference type="CDD" id="cd15482">
    <property type="entry name" value="Sialidase_non-viral"/>
    <property type="match status" value="1"/>
</dbReference>
<evidence type="ECO:0000313" key="4">
    <source>
        <dbReference type="EMBL" id="CCO20385.1"/>
    </source>
</evidence>
<feature type="region of interest" description="Disordered" evidence="1">
    <location>
        <begin position="244"/>
        <end position="265"/>
    </location>
</feature>
<keyword evidence="2" id="KW-1133">Transmembrane helix</keyword>
<feature type="region of interest" description="Disordered" evidence="1">
    <location>
        <begin position="316"/>
        <end position="342"/>
    </location>
</feature>
<keyword evidence="5" id="KW-1185">Reference proteome</keyword>
<organism evidence="4 5">
    <name type="scientific">Bathycoccus prasinos</name>
    <dbReference type="NCBI Taxonomy" id="41875"/>
    <lineage>
        <taxon>Eukaryota</taxon>
        <taxon>Viridiplantae</taxon>
        <taxon>Chlorophyta</taxon>
        <taxon>Mamiellophyceae</taxon>
        <taxon>Mamiellales</taxon>
        <taxon>Bathycoccaceae</taxon>
        <taxon>Bathycoccus</taxon>
    </lineage>
</organism>
<keyword evidence="2" id="KW-0472">Membrane</keyword>
<feature type="compositionally biased region" description="Acidic residues" evidence="1">
    <location>
        <begin position="118"/>
        <end position="137"/>
    </location>
</feature>
<accession>K8F6E7</accession>
<feature type="compositionally biased region" description="Basic and acidic residues" evidence="1">
    <location>
        <begin position="95"/>
        <end position="107"/>
    </location>
</feature>
<keyword evidence="2" id="KW-0812">Transmembrane</keyword>
<gene>
    <name evidence="4" type="ordered locus">Bathy17g00380</name>
</gene>
<dbReference type="Pfam" id="PF13088">
    <property type="entry name" value="BNR_2"/>
    <property type="match status" value="1"/>
</dbReference>
<evidence type="ECO:0000256" key="1">
    <source>
        <dbReference type="SAM" id="MobiDB-lite"/>
    </source>
</evidence>
<dbReference type="PANTHER" id="PTHR43752:SF2">
    <property type="entry name" value="BNR_ASP-BOX REPEAT FAMILY PROTEIN"/>
    <property type="match status" value="1"/>
</dbReference>
<proteinExistence type="predicted"/>
<dbReference type="Proteomes" id="UP000198341">
    <property type="component" value="Chromosome 17"/>
</dbReference>
<feature type="transmembrane region" description="Helical" evidence="2">
    <location>
        <begin position="58"/>
        <end position="75"/>
    </location>
</feature>
<dbReference type="EMBL" id="FO082262">
    <property type="protein sequence ID" value="CCO20385.1"/>
    <property type="molecule type" value="Genomic_DNA"/>
</dbReference>
<name>K8F6E7_9CHLO</name>
<evidence type="ECO:0000313" key="5">
    <source>
        <dbReference type="Proteomes" id="UP000198341"/>
    </source>
</evidence>
<dbReference type="KEGG" id="bpg:Bathy17g00380"/>
<dbReference type="InterPro" id="IPR036278">
    <property type="entry name" value="Sialidase_sf"/>
</dbReference>
<feature type="domain" description="Sialidase" evidence="3">
    <location>
        <begin position="199"/>
        <end position="519"/>
    </location>
</feature>
<dbReference type="OrthoDB" id="504663at2759"/>
<feature type="compositionally biased region" description="Basic and acidic residues" evidence="1">
    <location>
        <begin position="323"/>
        <end position="334"/>
    </location>
</feature>
<feature type="region of interest" description="Disordered" evidence="1">
    <location>
        <begin position="86"/>
        <end position="148"/>
    </location>
</feature>
<sequence>MKTKNLDQKQLHFFQGKKRITHSSRVLYIYLLSLYKNQILMGENKNAMPILRKRQLKRRLLCCAVLFLILGAHVWKNRLRDEDSFNDDDDDDDDGLMRKNANEDGRKKSLRSRGRGDDDIDDTDDDIDDDDDNDDDVTNNNNKVERLHTNTRVPEFAFGGQWGATRNQAKLNERTSPTFGCHATTSMHIKNPDTDKLEVLVAWFGGSYEGAEDVGIWTARRDEETGMWTKPKLAAKKFRNKPYEGKNLKHNSPYNKPEPERKGGEPHWNPVLFCAGAGESDGDGASLGSCEKEIVLYFKLGWKIWFWETWEVRSRDGGNTWSEPKETVKNDKGGRGPVKNKPIVLSDGTWLAPASLEGPMPGQKRKQWRAFADISIDLGKTWKPSSIILPSENGYGNIQPTVWESEPGHAHMLLRSSRGRKGMWIWRSDSKDGGKTWTQSRKTKLPNNNSGLDVAYLPKSKVLVLAYNHVMNVDSRSPIRLAISKDNGENWELQVELDNEKGSVHNAGHEYSYPSCVPWPAKEYGEEGVSVTYTWHRRRVAFFSASLRELLKMAKPNDQLTI</sequence>
<dbReference type="SUPFAM" id="SSF50939">
    <property type="entry name" value="Sialidases"/>
    <property type="match status" value="1"/>
</dbReference>
<evidence type="ECO:0000256" key="2">
    <source>
        <dbReference type="SAM" id="Phobius"/>
    </source>
</evidence>